<name>A0A4U0VNT0_9PEZI</name>
<gene>
    <name evidence="7" type="ORF">B0A49_12224</name>
</gene>
<dbReference type="OrthoDB" id="192832at2759"/>
<evidence type="ECO:0000259" key="6">
    <source>
        <dbReference type="PROSITE" id="PS51762"/>
    </source>
</evidence>
<evidence type="ECO:0000256" key="3">
    <source>
        <dbReference type="ARBA" id="ARBA00012599"/>
    </source>
</evidence>
<dbReference type="Proteomes" id="UP000308768">
    <property type="component" value="Unassembled WGS sequence"/>
</dbReference>
<dbReference type="SUPFAM" id="SSF49899">
    <property type="entry name" value="Concanavalin A-like lectins/glucanases"/>
    <property type="match status" value="1"/>
</dbReference>
<dbReference type="GO" id="GO:0009251">
    <property type="term" value="P:glucan catabolic process"/>
    <property type="evidence" value="ECO:0007669"/>
    <property type="project" value="TreeGrafter"/>
</dbReference>
<dbReference type="Pfam" id="PF26113">
    <property type="entry name" value="GH16_XgeA"/>
    <property type="match status" value="1"/>
</dbReference>
<dbReference type="AlphaFoldDB" id="A0A4U0VNT0"/>
<dbReference type="EC" id="3.2.1.6" evidence="3"/>
<comment type="catalytic activity">
    <reaction evidence="1">
        <text>Endohydrolysis of (1-&gt;3)- or (1-&gt;4)-linkages in beta-D-glucans when the glucose residue whose reducing group is involved in the linkage to be hydrolyzed is itself substituted at C-3.</text>
        <dbReference type="EC" id="3.2.1.6"/>
    </reaction>
</comment>
<dbReference type="GO" id="GO:0052861">
    <property type="term" value="F:endo-1,3(4)-beta-glucanase activity"/>
    <property type="evidence" value="ECO:0007669"/>
    <property type="project" value="UniProtKB-EC"/>
</dbReference>
<dbReference type="EMBL" id="NAJN01002562">
    <property type="protein sequence ID" value="TKA51117.1"/>
    <property type="molecule type" value="Genomic_DNA"/>
</dbReference>
<dbReference type="InterPro" id="IPR000757">
    <property type="entry name" value="Beta-glucanase-like"/>
</dbReference>
<accession>A0A4U0VNT0</accession>
<dbReference type="FunFam" id="2.60.120.200:FF:000114">
    <property type="entry name" value="Probable endo-1,3(4)-beta-glucanase NFIA_089530"/>
    <property type="match status" value="1"/>
</dbReference>
<keyword evidence="4" id="KW-0378">Hydrolase</keyword>
<feature type="domain" description="GH16" evidence="6">
    <location>
        <begin position="25"/>
        <end position="301"/>
    </location>
</feature>
<dbReference type="Gene3D" id="2.60.120.200">
    <property type="match status" value="1"/>
</dbReference>
<reference evidence="7 8" key="1">
    <citation type="submission" date="2017-03" db="EMBL/GenBank/DDBJ databases">
        <title>Genomes of endolithic fungi from Antarctica.</title>
        <authorList>
            <person name="Coleine C."/>
            <person name="Masonjones S."/>
            <person name="Stajich J.E."/>
        </authorList>
    </citation>
    <scope>NUCLEOTIDE SEQUENCE [LARGE SCALE GENOMIC DNA]</scope>
    <source>
        <strain evidence="7 8">CCFEE 5187</strain>
    </source>
</reference>
<dbReference type="InterPro" id="IPR013320">
    <property type="entry name" value="ConA-like_dom_sf"/>
</dbReference>
<evidence type="ECO:0000313" key="8">
    <source>
        <dbReference type="Proteomes" id="UP000308768"/>
    </source>
</evidence>
<dbReference type="PANTHER" id="PTHR10963:SF24">
    <property type="entry name" value="GLYCOSIDASE C21B10.07-RELATED"/>
    <property type="match status" value="1"/>
</dbReference>
<dbReference type="CDD" id="cd02181">
    <property type="entry name" value="GH16_fungal_Lam16A_glucanase"/>
    <property type="match status" value="1"/>
</dbReference>
<proteinExistence type="inferred from homology"/>
<evidence type="ECO:0000256" key="5">
    <source>
        <dbReference type="ARBA" id="ARBA00023295"/>
    </source>
</evidence>
<keyword evidence="8" id="KW-1185">Reference proteome</keyword>
<evidence type="ECO:0000313" key="7">
    <source>
        <dbReference type="EMBL" id="TKA51117.1"/>
    </source>
</evidence>
<organism evidence="7 8">
    <name type="scientific">Cryomyces minteri</name>
    <dbReference type="NCBI Taxonomy" id="331657"/>
    <lineage>
        <taxon>Eukaryota</taxon>
        <taxon>Fungi</taxon>
        <taxon>Dikarya</taxon>
        <taxon>Ascomycota</taxon>
        <taxon>Pezizomycotina</taxon>
        <taxon>Dothideomycetes</taxon>
        <taxon>Dothideomycetes incertae sedis</taxon>
        <taxon>Cryomyces</taxon>
    </lineage>
</organism>
<sequence>MRKLSSISPGLVAASLFARSTIAGYVLTSSFTPMTFFSSDFDFFTDTDPTAGFVKYVDAKTATDTNLIGVSNTSVYIGVDSTNVTPNGRPSVRLSSKKSFDKGLLIVDVQHMPGGMCGSWPALWLLGSGTWPDKGEIDIVEGVNQQLANTMTLHTNADCVVDNSSATALGDSTSQPYSGSLLTPDCDINASGQPKNAGCSISASNASSASTYGTNFNARGGGIYATEWTSSDISIWFFPRGGSIPSDITTGTPDPSSWKTAPLARFAGKDCDIDKHFSNMSVIIDTTFCGAWAGDPKVWEAGGCAKATGAQSCDAYVRDSPAAFKEAYWIFGDFKMFQKT</sequence>
<evidence type="ECO:0000256" key="1">
    <source>
        <dbReference type="ARBA" id="ARBA00000124"/>
    </source>
</evidence>
<dbReference type="InterPro" id="IPR050546">
    <property type="entry name" value="Glycosyl_Hydrlase_16"/>
</dbReference>
<keyword evidence="5" id="KW-0326">Glycosidase</keyword>
<comment type="similarity">
    <text evidence="2">Belongs to the glycosyl hydrolase 16 family.</text>
</comment>
<dbReference type="PANTHER" id="PTHR10963">
    <property type="entry name" value="GLYCOSYL HYDROLASE-RELATED"/>
    <property type="match status" value="1"/>
</dbReference>
<comment type="caution">
    <text evidence="7">The sequence shown here is derived from an EMBL/GenBank/DDBJ whole genome shotgun (WGS) entry which is preliminary data.</text>
</comment>
<dbReference type="STRING" id="331657.A0A4U0VNT0"/>
<evidence type="ECO:0000256" key="4">
    <source>
        <dbReference type="ARBA" id="ARBA00022801"/>
    </source>
</evidence>
<protein>
    <recommendedName>
        <fullName evidence="3">endo-1,3(4)-beta-glucanase</fullName>
        <ecNumber evidence="3">3.2.1.6</ecNumber>
    </recommendedName>
</protein>
<dbReference type="PROSITE" id="PS51762">
    <property type="entry name" value="GH16_2"/>
    <property type="match status" value="1"/>
</dbReference>
<evidence type="ECO:0000256" key="2">
    <source>
        <dbReference type="ARBA" id="ARBA00006865"/>
    </source>
</evidence>